<dbReference type="GO" id="GO:0046872">
    <property type="term" value="F:metal ion binding"/>
    <property type="evidence" value="ECO:0007669"/>
    <property type="project" value="UniProtKB-KW"/>
</dbReference>
<dbReference type="PANTHER" id="PTHR32494">
    <property type="entry name" value="ALLANTOATE DEIMINASE-RELATED"/>
    <property type="match status" value="1"/>
</dbReference>
<dbReference type="GO" id="GO:0016813">
    <property type="term" value="F:hydrolase activity, acting on carbon-nitrogen (but not peptide) bonds, in linear amidines"/>
    <property type="evidence" value="ECO:0007669"/>
    <property type="project" value="InterPro"/>
</dbReference>
<dbReference type="Gene3D" id="3.40.630.10">
    <property type="entry name" value="Zn peptidases"/>
    <property type="match status" value="1"/>
</dbReference>
<feature type="binding site" evidence="3">
    <location>
        <position position="75"/>
    </location>
    <ligand>
        <name>Zn(2+)</name>
        <dbReference type="ChEBI" id="CHEBI:29105"/>
        <label>2</label>
    </ligand>
</feature>
<dbReference type="Proteomes" id="UP000195331">
    <property type="component" value="Chromosome"/>
</dbReference>
<dbReference type="EMBL" id="CP020809">
    <property type="protein sequence ID" value="ART74042.1"/>
    <property type="molecule type" value="Genomic_DNA"/>
</dbReference>
<proteinExistence type="inferred from homology"/>
<keyword evidence="3" id="KW-0862">Zinc</keyword>
<gene>
    <name evidence="5" type="ORF">BTO20_32350</name>
</gene>
<comment type="similarity">
    <text evidence="1">Belongs to the peptidase M20 family.</text>
</comment>
<evidence type="ECO:0000256" key="2">
    <source>
        <dbReference type="ARBA" id="ARBA00022801"/>
    </source>
</evidence>
<dbReference type="Gene3D" id="3.30.70.360">
    <property type="match status" value="1"/>
</dbReference>
<feature type="binding site" evidence="3">
    <location>
        <position position="75"/>
    </location>
    <ligand>
        <name>Zn(2+)</name>
        <dbReference type="ChEBI" id="CHEBI:29105"/>
        <label>1</label>
    </ligand>
</feature>
<comment type="cofactor">
    <cofactor evidence="3">
        <name>Zn(2+)</name>
        <dbReference type="ChEBI" id="CHEBI:29105"/>
    </cofactor>
    <text evidence="3">Binds 2 Zn(2+) ions per subunit.</text>
</comment>
<dbReference type="KEGG" id="mdx:BTO20_32350"/>
<dbReference type="PIRSF" id="PIRSF001235">
    <property type="entry name" value="Amidase_carbamoylase"/>
    <property type="match status" value="1"/>
</dbReference>
<dbReference type="PANTHER" id="PTHR32494:SF5">
    <property type="entry name" value="ALLANTOATE AMIDOHYDROLASE"/>
    <property type="match status" value="1"/>
</dbReference>
<keyword evidence="6" id="KW-1185">Reference proteome</keyword>
<evidence type="ECO:0000313" key="5">
    <source>
        <dbReference type="EMBL" id="ART74042.1"/>
    </source>
</evidence>
<feature type="binding site" evidence="4">
    <location>
        <position position="200"/>
    </location>
    <ligand>
        <name>allantoate</name>
        <dbReference type="ChEBI" id="CHEBI:17536"/>
    </ligand>
</feature>
<evidence type="ECO:0000256" key="4">
    <source>
        <dbReference type="PIRSR" id="PIRSR001235-2"/>
    </source>
</evidence>
<dbReference type="OrthoDB" id="9808195at2"/>
<feature type="binding site" evidence="4">
    <location>
        <position position="260"/>
    </location>
    <ligand>
        <name>allantoate</name>
        <dbReference type="ChEBI" id="CHEBI:17536"/>
    </ligand>
</feature>
<dbReference type="InterPro" id="IPR002933">
    <property type="entry name" value="Peptidase_M20"/>
</dbReference>
<dbReference type="InterPro" id="IPR010158">
    <property type="entry name" value="Amidase_Cbmase"/>
</dbReference>
<dbReference type="InterPro" id="IPR036264">
    <property type="entry name" value="Bact_exopeptidase_dim_dom"/>
</dbReference>
<sequence length="401" mass="43054">MLREPDQHGWTRQVFSEPYRSSRDLVAAKMRRCGLEVHTDPAGNIVGVLRGSSPGAPALITGSHTDTVTGGGRFDGIVGVMGALELVRQLRENDITLTRDLIVVDFLGEESNDWGLSCLGSRSLAGELTAADLERRDGQGQRLGDRYDTFGLDPSAAISARWLRNTPLHSYVELHVEQGPVLERHETQIGVVTAIAGIERVLAMFLGRPDHAGTRPMDDRRDAMVAAARAVLAVQRIGCGAPLHGVATTTRLANGMASPNVVPGEVQMRAEFRSIDTEWLSLAKQQVVTDIVDEARSEGVDVEFDWTTDNEIVHSAPQIQDLAATSAEQSGLSWKAVPSGATHDAVHLARLCPMGMIFVPSRAGRSHCPDEWTDFADIAAGVQVLSATITALDAADSVSSA</sequence>
<protein>
    <submittedName>
        <fullName evidence="5">Zn-dependent hydrolase</fullName>
    </submittedName>
</protein>
<reference evidence="5 6" key="1">
    <citation type="submission" date="2017-04" db="EMBL/GenBank/DDBJ databases">
        <title>Whole Genome Sequence of 1,4-Dioxane Degrading Bacterium Mycobacterium dioxanotrophicus PH-06.</title>
        <authorList>
            <person name="He Y."/>
        </authorList>
    </citation>
    <scope>NUCLEOTIDE SEQUENCE [LARGE SCALE GENOMIC DNA]</scope>
    <source>
        <strain evidence="5 6">PH-06</strain>
    </source>
</reference>
<feature type="binding site" evidence="3">
    <location>
        <position position="64"/>
    </location>
    <ligand>
        <name>Zn(2+)</name>
        <dbReference type="ChEBI" id="CHEBI:29105"/>
        <label>1</label>
    </ligand>
</feature>
<dbReference type="SUPFAM" id="SSF53187">
    <property type="entry name" value="Zn-dependent exopeptidases"/>
    <property type="match status" value="1"/>
</dbReference>
<dbReference type="NCBIfam" id="TIGR01879">
    <property type="entry name" value="hydantase"/>
    <property type="match status" value="1"/>
</dbReference>
<evidence type="ECO:0000256" key="3">
    <source>
        <dbReference type="PIRSR" id="PIRSR001235-1"/>
    </source>
</evidence>
<dbReference type="CDD" id="cd03884">
    <property type="entry name" value="M20_bAS"/>
    <property type="match status" value="1"/>
</dbReference>
<dbReference type="AlphaFoldDB" id="A0A1Y0CFX4"/>
<keyword evidence="2 5" id="KW-0378">Hydrolase</keyword>
<evidence type="ECO:0000256" key="1">
    <source>
        <dbReference type="ARBA" id="ARBA00006153"/>
    </source>
</evidence>
<organism evidence="5 6">
    <name type="scientific">Mycobacterium dioxanotrophicus</name>
    <dbReference type="NCBI Taxonomy" id="482462"/>
    <lineage>
        <taxon>Bacteria</taxon>
        <taxon>Bacillati</taxon>
        <taxon>Actinomycetota</taxon>
        <taxon>Actinomycetes</taxon>
        <taxon>Mycobacteriales</taxon>
        <taxon>Mycobacteriaceae</taxon>
        <taxon>Mycobacterium</taxon>
    </lineage>
</organism>
<feature type="binding site" evidence="3">
    <location>
        <position position="367"/>
    </location>
    <ligand>
        <name>Zn(2+)</name>
        <dbReference type="ChEBI" id="CHEBI:29105"/>
        <label>2</label>
    </ligand>
</feature>
<feature type="binding site" evidence="3">
    <location>
        <position position="110"/>
    </location>
    <ligand>
        <name>Zn(2+)</name>
        <dbReference type="ChEBI" id="CHEBI:29105"/>
        <label>2</label>
    </ligand>
</feature>
<dbReference type="Pfam" id="PF01546">
    <property type="entry name" value="Peptidase_M20"/>
    <property type="match status" value="1"/>
</dbReference>
<accession>A0A1Y0CFX4</accession>
<dbReference type="SUPFAM" id="SSF55031">
    <property type="entry name" value="Bacterial exopeptidase dimerisation domain"/>
    <property type="match status" value="1"/>
</dbReference>
<feature type="binding site" evidence="4">
    <location>
        <position position="273"/>
    </location>
    <ligand>
        <name>allantoate</name>
        <dbReference type="ChEBI" id="CHEBI:17536"/>
    </ligand>
</feature>
<keyword evidence="3" id="KW-0479">Metal-binding</keyword>
<evidence type="ECO:0000313" key="6">
    <source>
        <dbReference type="Proteomes" id="UP000195331"/>
    </source>
</evidence>
<feature type="binding site" evidence="3">
    <location>
        <position position="175"/>
    </location>
    <ligand>
        <name>Zn(2+)</name>
        <dbReference type="ChEBI" id="CHEBI:29105"/>
        <label>1</label>
    </ligand>
</feature>
<name>A0A1Y0CFX4_9MYCO</name>